<name>A0A642USZ3_9ASCO</name>
<dbReference type="AlphaFoldDB" id="A0A642USZ3"/>
<dbReference type="Proteomes" id="UP000761534">
    <property type="component" value="Unassembled WGS sequence"/>
</dbReference>
<protein>
    <submittedName>
        <fullName evidence="1">Uncharacterized protein</fullName>
    </submittedName>
</protein>
<evidence type="ECO:0000313" key="2">
    <source>
        <dbReference type="Proteomes" id="UP000761534"/>
    </source>
</evidence>
<evidence type="ECO:0000313" key="1">
    <source>
        <dbReference type="EMBL" id="KAA8904623.1"/>
    </source>
</evidence>
<dbReference type="VEuPathDB" id="FungiDB:TRICI_005429"/>
<comment type="caution">
    <text evidence="1">The sequence shown here is derived from an EMBL/GenBank/DDBJ whole genome shotgun (WGS) entry which is preliminary data.</text>
</comment>
<keyword evidence="2" id="KW-1185">Reference proteome</keyword>
<sequence length="164" mass="18765">MASYKNGSIHICRYYTCETGRRPTNLEIVSASSHSADGEQAENAGPVEPFPRMDLTQNQKAELHLTWKRLKRVKRRDPVESDLFHRFMNHNIKSVGMWSERSLQILHNAVDEGQGCVLCHEPGKQDRYSHTYFECSMTTKLLKDSGMIRGVQNLTAITASLWLQ</sequence>
<proteinExistence type="predicted"/>
<organism evidence="1 2">
    <name type="scientific">Trichomonascus ciferrii</name>
    <dbReference type="NCBI Taxonomy" id="44093"/>
    <lineage>
        <taxon>Eukaryota</taxon>
        <taxon>Fungi</taxon>
        <taxon>Dikarya</taxon>
        <taxon>Ascomycota</taxon>
        <taxon>Saccharomycotina</taxon>
        <taxon>Dipodascomycetes</taxon>
        <taxon>Dipodascales</taxon>
        <taxon>Trichomonascaceae</taxon>
        <taxon>Trichomonascus</taxon>
        <taxon>Trichomonascus ciferrii complex</taxon>
    </lineage>
</organism>
<reference evidence="1" key="1">
    <citation type="journal article" date="2019" name="G3 (Bethesda)">
        <title>Genome Assemblies of Two Rare Opportunistic Yeast Pathogens: Diutina rugosa (syn. Candida rugosa) and Trichomonascus ciferrii (syn. Candida ciferrii).</title>
        <authorList>
            <person name="Mixao V."/>
            <person name="Saus E."/>
            <person name="Hansen A.P."/>
            <person name="Lass-Florl C."/>
            <person name="Gabaldon T."/>
        </authorList>
    </citation>
    <scope>NUCLEOTIDE SEQUENCE</scope>
    <source>
        <strain evidence="1">CBS 4856</strain>
    </source>
</reference>
<accession>A0A642USZ3</accession>
<gene>
    <name evidence="1" type="ORF">TRICI_005429</name>
</gene>
<dbReference type="EMBL" id="SWFS01000427">
    <property type="protein sequence ID" value="KAA8904623.1"/>
    <property type="molecule type" value="Genomic_DNA"/>
</dbReference>